<protein>
    <submittedName>
        <fullName evidence="1">Uncharacterized protein</fullName>
    </submittedName>
</protein>
<comment type="caution">
    <text evidence="1">The sequence shown here is derived from an EMBL/GenBank/DDBJ whole genome shotgun (WGS) entry which is preliminary data.</text>
</comment>
<evidence type="ECO:0000313" key="1">
    <source>
        <dbReference type="EMBL" id="MPC67851.1"/>
    </source>
</evidence>
<evidence type="ECO:0000313" key="2">
    <source>
        <dbReference type="Proteomes" id="UP000324222"/>
    </source>
</evidence>
<organism evidence="1 2">
    <name type="scientific">Portunus trituberculatus</name>
    <name type="common">Swimming crab</name>
    <name type="synonym">Neptunus trituberculatus</name>
    <dbReference type="NCBI Taxonomy" id="210409"/>
    <lineage>
        <taxon>Eukaryota</taxon>
        <taxon>Metazoa</taxon>
        <taxon>Ecdysozoa</taxon>
        <taxon>Arthropoda</taxon>
        <taxon>Crustacea</taxon>
        <taxon>Multicrustacea</taxon>
        <taxon>Malacostraca</taxon>
        <taxon>Eumalacostraca</taxon>
        <taxon>Eucarida</taxon>
        <taxon>Decapoda</taxon>
        <taxon>Pleocyemata</taxon>
        <taxon>Brachyura</taxon>
        <taxon>Eubrachyura</taxon>
        <taxon>Portunoidea</taxon>
        <taxon>Portunidae</taxon>
        <taxon>Portuninae</taxon>
        <taxon>Portunus</taxon>
    </lineage>
</organism>
<dbReference type="EMBL" id="VSRR010026859">
    <property type="protein sequence ID" value="MPC67851.1"/>
    <property type="molecule type" value="Genomic_DNA"/>
</dbReference>
<reference evidence="1 2" key="1">
    <citation type="submission" date="2019-05" db="EMBL/GenBank/DDBJ databases">
        <title>Another draft genome of Portunus trituberculatus and its Hox gene families provides insights of decapod evolution.</title>
        <authorList>
            <person name="Jeong J.-H."/>
            <person name="Song I."/>
            <person name="Kim S."/>
            <person name="Choi T."/>
            <person name="Kim D."/>
            <person name="Ryu S."/>
            <person name="Kim W."/>
        </authorList>
    </citation>
    <scope>NUCLEOTIDE SEQUENCE [LARGE SCALE GENOMIC DNA]</scope>
    <source>
        <tissue evidence="1">Muscle</tissue>
    </source>
</reference>
<dbReference type="AlphaFoldDB" id="A0A5B7H5F4"/>
<proteinExistence type="predicted"/>
<keyword evidence="2" id="KW-1185">Reference proteome</keyword>
<sequence length="32" mass="3673">MYACCVRACASTPSKQSRSARRAKKKEELERK</sequence>
<name>A0A5B7H5F4_PORTR</name>
<accession>A0A5B7H5F4</accession>
<gene>
    <name evidence="1" type="ORF">E2C01_062037</name>
</gene>
<dbReference type="Proteomes" id="UP000324222">
    <property type="component" value="Unassembled WGS sequence"/>
</dbReference>